<evidence type="ECO:0000259" key="1">
    <source>
        <dbReference type="Pfam" id="PF03781"/>
    </source>
</evidence>
<feature type="domain" description="Sulfatase-modifying factor enzyme-like" evidence="1">
    <location>
        <begin position="2"/>
        <end position="78"/>
    </location>
</feature>
<accession>A0A645E9F4</accession>
<dbReference type="Pfam" id="PF03781">
    <property type="entry name" value="FGE-sulfatase"/>
    <property type="match status" value="1"/>
</dbReference>
<dbReference type="EMBL" id="VSSQ01044780">
    <property type="protein sequence ID" value="MPM98634.1"/>
    <property type="molecule type" value="Genomic_DNA"/>
</dbReference>
<dbReference type="InterPro" id="IPR042095">
    <property type="entry name" value="SUMF_sf"/>
</dbReference>
<sequence>MGQKKPNDWDLYDMYGNVWEWVQDDYHNSYDSAPYDGSAWGSGETSRGGSYYTLAKFCRSANRNNYDPQDTIGFRLVKEI</sequence>
<dbReference type="Gene3D" id="3.90.1580.10">
    <property type="entry name" value="paralog of FGE (formylglycine-generating enzyme)"/>
    <property type="match status" value="1"/>
</dbReference>
<proteinExistence type="predicted"/>
<dbReference type="PANTHER" id="PTHR23150:SF19">
    <property type="entry name" value="FORMYLGLYCINE-GENERATING ENZYME"/>
    <property type="match status" value="1"/>
</dbReference>
<dbReference type="AlphaFoldDB" id="A0A645E9F4"/>
<protein>
    <recommendedName>
        <fullName evidence="1">Sulfatase-modifying factor enzyme-like domain-containing protein</fullName>
    </recommendedName>
</protein>
<organism evidence="2">
    <name type="scientific">bioreactor metagenome</name>
    <dbReference type="NCBI Taxonomy" id="1076179"/>
    <lineage>
        <taxon>unclassified sequences</taxon>
        <taxon>metagenomes</taxon>
        <taxon>ecological metagenomes</taxon>
    </lineage>
</organism>
<dbReference type="InterPro" id="IPR005532">
    <property type="entry name" value="SUMF_dom"/>
</dbReference>
<dbReference type="InterPro" id="IPR051043">
    <property type="entry name" value="Sulfatase_Mod_Factor_Kinase"/>
</dbReference>
<comment type="caution">
    <text evidence="2">The sequence shown here is derived from an EMBL/GenBank/DDBJ whole genome shotgun (WGS) entry which is preliminary data.</text>
</comment>
<dbReference type="SUPFAM" id="SSF56436">
    <property type="entry name" value="C-type lectin-like"/>
    <property type="match status" value="1"/>
</dbReference>
<reference evidence="2" key="1">
    <citation type="submission" date="2019-08" db="EMBL/GenBank/DDBJ databases">
        <authorList>
            <person name="Kucharzyk K."/>
            <person name="Murdoch R.W."/>
            <person name="Higgins S."/>
            <person name="Loffler F."/>
        </authorList>
    </citation>
    <scope>NUCLEOTIDE SEQUENCE</scope>
</reference>
<dbReference type="GO" id="GO:0120147">
    <property type="term" value="F:formylglycine-generating oxidase activity"/>
    <property type="evidence" value="ECO:0007669"/>
    <property type="project" value="TreeGrafter"/>
</dbReference>
<name>A0A645E9F4_9ZZZZ</name>
<dbReference type="InterPro" id="IPR016187">
    <property type="entry name" value="CTDL_fold"/>
</dbReference>
<dbReference type="PANTHER" id="PTHR23150">
    <property type="entry name" value="SULFATASE MODIFYING FACTOR 1, 2"/>
    <property type="match status" value="1"/>
</dbReference>
<evidence type="ECO:0000313" key="2">
    <source>
        <dbReference type="EMBL" id="MPM98634.1"/>
    </source>
</evidence>
<gene>
    <name evidence="2" type="ORF">SDC9_145822</name>
</gene>